<evidence type="ECO:0000259" key="7">
    <source>
        <dbReference type="Pfam" id="PF00467"/>
    </source>
</evidence>
<dbReference type="OrthoDB" id="1875589at2759"/>
<comment type="caution">
    <text evidence="9">The sequence shown here is derived from an EMBL/GenBank/DDBJ whole genome shotgun (WGS) entry which is preliminary data.</text>
</comment>
<dbReference type="InterPro" id="IPR008991">
    <property type="entry name" value="Translation_prot_SH3-like_sf"/>
</dbReference>
<dbReference type="InterPro" id="IPR014722">
    <property type="entry name" value="Rib_uL2_dom2"/>
</dbReference>
<evidence type="ECO:0000256" key="4">
    <source>
        <dbReference type="ARBA" id="ARBA00035215"/>
    </source>
</evidence>
<feature type="domain" description="Large ribosomal subunit protein eL14" evidence="8">
    <location>
        <begin position="75"/>
        <end position="149"/>
    </location>
</feature>
<feature type="compositionally biased region" description="Basic residues" evidence="6">
    <location>
        <begin position="175"/>
        <end position="184"/>
    </location>
</feature>
<dbReference type="CDD" id="cd23702">
    <property type="entry name" value="eL14"/>
    <property type="match status" value="1"/>
</dbReference>
<dbReference type="GO" id="GO:0003735">
    <property type="term" value="F:structural constituent of ribosome"/>
    <property type="evidence" value="ECO:0007669"/>
    <property type="project" value="InterPro"/>
</dbReference>
<dbReference type="EMBL" id="QCYY01003197">
    <property type="protein sequence ID" value="ROT64766.1"/>
    <property type="molecule type" value="Genomic_DNA"/>
</dbReference>
<gene>
    <name evidence="9" type="ORF">C7M84_017296</name>
</gene>
<dbReference type="Proteomes" id="UP000283509">
    <property type="component" value="Unassembled WGS sequence"/>
</dbReference>
<dbReference type="SUPFAM" id="SSF50104">
    <property type="entry name" value="Translation proteins SH3-like domain"/>
    <property type="match status" value="1"/>
</dbReference>
<name>A0A423SKL5_PENVA</name>
<dbReference type="InterPro" id="IPR005824">
    <property type="entry name" value="KOW"/>
</dbReference>
<evidence type="ECO:0000256" key="1">
    <source>
        <dbReference type="ARBA" id="ARBA00006592"/>
    </source>
</evidence>
<dbReference type="GO" id="GO:0042273">
    <property type="term" value="P:ribosomal large subunit biogenesis"/>
    <property type="evidence" value="ECO:0007669"/>
    <property type="project" value="TreeGrafter"/>
</dbReference>
<feature type="region of interest" description="Disordered" evidence="6">
    <location>
        <begin position="175"/>
        <end position="221"/>
    </location>
</feature>
<organism evidence="9 10">
    <name type="scientific">Penaeus vannamei</name>
    <name type="common">Whiteleg shrimp</name>
    <name type="synonym">Litopenaeus vannamei</name>
    <dbReference type="NCBI Taxonomy" id="6689"/>
    <lineage>
        <taxon>Eukaryota</taxon>
        <taxon>Metazoa</taxon>
        <taxon>Ecdysozoa</taxon>
        <taxon>Arthropoda</taxon>
        <taxon>Crustacea</taxon>
        <taxon>Multicrustacea</taxon>
        <taxon>Malacostraca</taxon>
        <taxon>Eumalacostraca</taxon>
        <taxon>Eucarida</taxon>
        <taxon>Decapoda</taxon>
        <taxon>Dendrobranchiata</taxon>
        <taxon>Penaeoidea</taxon>
        <taxon>Penaeidae</taxon>
        <taxon>Penaeus</taxon>
    </lineage>
</organism>
<dbReference type="GO" id="GO:0006412">
    <property type="term" value="P:translation"/>
    <property type="evidence" value="ECO:0007669"/>
    <property type="project" value="InterPro"/>
</dbReference>
<dbReference type="InterPro" id="IPR002784">
    <property type="entry name" value="Ribosomal_eL14_dom"/>
</dbReference>
<keyword evidence="3" id="KW-0687">Ribonucleoprotein</keyword>
<keyword evidence="10" id="KW-1185">Reference proteome</keyword>
<evidence type="ECO:0000313" key="9">
    <source>
        <dbReference type="EMBL" id="ROT64766.1"/>
    </source>
</evidence>
<evidence type="ECO:0000313" key="10">
    <source>
        <dbReference type="Proteomes" id="UP000283509"/>
    </source>
</evidence>
<feature type="compositionally biased region" description="Basic residues" evidence="6">
    <location>
        <begin position="191"/>
        <end position="221"/>
    </location>
</feature>
<dbReference type="Gene3D" id="2.30.30.30">
    <property type="match status" value="1"/>
</dbReference>
<dbReference type="Gene3D" id="6.10.250.2270">
    <property type="match status" value="1"/>
</dbReference>
<evidence type="ECO:0000259" key="8">
    <source>
        <dbReference type="Pfam" id="PF01929"/>
    </source>
</evidence>
<dbReference type="GO" id="GO:0003723">
    <property type="term" value="F:RNA binding"/>
    <property type="evidence" value="ECO:0007669"/>
    <property type="project" value="InterPro"/>
</dbReference>
<dbReference type="AlphaFoldDB" id="A0A423SKL5"/>
<dbReference type="InterPro" id="IPR039660">
    <property type="entry name" value="Ribosomal_eL14"/>
</dbReference>
<feature type="domain" description="KOW" evidence="7">
    <location>
        <begin position="39"/>
        <end position="68"/>
    </location>
</feature>
<evidence type="ECO:0000256" key="2">
    <source>
        <dbReference type="ARBA" id="ARBA00022980"/>
    </source>
</evidence>
<evidence type="ECO:0000256" key="5">
    <source>
        <dbReference type="ARBA" id="ARBA00035318"/>
    </source>
</evidence>
<comment type="similarity">
    <text evidence="1">Belongs to the eukaryotic ribosomal protein eL14 family.</text>
</comment>
<reference evidence="9 10" key="2">
    <citation type="submission" date="2019-01" db="EMBL/GenBank/DDBJ databases">
        <title>The decoding of complex shrimp genome reveals the adaptation for benthos swimmer, frequently molting mechanism and breeding impact on genome.</title>
        <authorList>
            <person name="Sun Y."/>
            <person name="Gao Y."/>
            <person name="Yu Y."/>
        </authorList>
    </citation>
    <scope>NUCLEOTIDE SEQUENCE [LARGE SCALE GENOMIC DNA]</scope>
    <source>
        <tissue evidence="9">Muscle</tissue>
    </source>
</reference>
<proteinExistence type="inferred from homology"/>
<dbReference type="PANTHER" id="PTHR11127:SF2">
    <property type="entry name" value="LARGE RIBOSOMAL SUBUNIT PROTEIN EL14"/>
    <property type="match status" value="1"/>
</dbReference>
<evidence type="ECO:0000256" key="3">
    <source>
        <dbReference type="ARBA" id="ARBA00023274"/>
    </source>
</evidence>
<dbReference type="Pfam" id="PF00467">
    <property type="entry name" value="KOW"/>
    <property type="match status" value="1"/>
</dbReference>
<dbReference type="Pfam" id="PF01929">
    <property type="entry name" value="Ribosomal_L14e"/>
    <property type="match status" value="1"/>
</dbReference>
<dbReference type="GO" id="GO:0022625">
    <property type="term" value="C:cytosolic large ribosomal subunit"/>
    <property type="evidence" value="ECO:0007669"/>
    <property type="project" value="TreeGrafter"/>
</dbReference>
<dbReference type="STRING" id="6689.A0A423SKL5"/>
<protein>
    <recommendedName>
        <fullName evidence="4">Large ribosomal subunit protein eL14</fullName>
    </recommendedName>
    <alternativeName>
        <fullName evidence="5">60S ribosomal protein L14</fullName>
    </alternativeName>
</protein>
<dbReference type="PANTHER" id="PTHR11127">
    <property type="entry name" value="60S RIBOSOMAL PROTEIN L14"/>
    <property type="match status" value="1"/>
</dbReference>
<keyword evidence="2 9" id="KW-0689">Ribosomal protein</keyword>
<accession>A0A423SKL5</accession>
<evidence type="ECO:0000256" key="6">
    <source>
        <dbReference type="SAM" id="MobiDB-lite"/>
    </source>
</evidence>
<reference evidence="9 10" key="1">
    <citation type="submission" date="2018-04" db="EMBL/GenBank/DDBJ databases">
        <authorList>
            <person name="Zhang X."/>
            <person name="Yuan J."/>
            <person name="Li F."/>
            <person name="Xiang J."/>
        </authorList>
    </citation>
    <scope>NUCLEOTIDE SEQUENCE [LARGE SCALE GENOMIC DNA]</scope>
    <source>
        <tissue evidence="9">Muscle</tissue>
    </source>
</reference>
<sequence length="221" mass="25545">MFVKIGVYIRLLLSDDVQRSSRSRRKSATMPFKKFAQIGRVIYINEGQYKGKLAVIVDIIDTNRALIDGPCHGVPRQQFKFCEMRLTTYVLKICRGMRTKLIRAAWEEAKISEKFEASTWNKNINKGLLRSSMTDFDRFKLGRAKQARNKIVKSAYLRLKRNILIAKRPTVKAARKLRGQKLAKKKELKEKKPKTWKPRKTRGPRAARNKAKPAKTVKAAK</sequence>